<dbReference type="OrthoDB" id="2013972at2759"/>
<dbReference type="EMBL" id="JPDN02000013">
    <property type="protein sequence ID" value="PON26493.1"/>
    <property type="molecule type" value="Genomic_DNA"/>
</dbReference>
<dbReference type="RefSeq" id="XP_018659081.1">
    <property type="nucleotide sequence ID" value="XM_018807743.1"/>
</dbReference>
<evidence type="ECO:0000313" key="2">
    <source>
        <dbReference type="EMBL" id="PNP45587.1"/>
    </source>
</evidence>
<dbReference type="EMBL" id="MTYH01000024">
    <property type="protein sequence ID" value="PNP45587.1"/>
    <property type="molecule type" value="Genomic_DNA"/>
</dbReference>
<accession>A0A0W7VID0</accession>
<dbReference type="Proteomes" id="UP000236546">
    <property type="component" value="Unassembled WGS sequence"/>
</dbReference>
<dbReference type="GeneID" id="29987826"/>
<keyword evidence="4" id="KW-1185">Reference proteome</keyword>
<organism evidence="3 4">
    <name type="scientific">Trichoderma gamsii</name>
    <dbReference type="NCBI Taxonomy" id="398673"/>
    <lineage>
        <taxon>Eukaryota</taxon>
        <taxon>Fungi</taxon>
        <taxon>Dikarya</taxon>
        <taxon>Ascomycota</taxon>
        <taxon>Pezizomycotina</taxon>
        <taxon>Sordariomycetes</taxon>
        <taxon>Hypocreomycetidae</taxon>
        <taxon>Hypocreales</taxon>
        <taxon>Hypocreaceae</taxon>
        <taxon>Trichoderma</taxon>
    </lineage>
</organism>
<protein>
    <recommendedName>
        <fullName evidence="1">Methyltransferase domain-containing protein</fullName>
    </recommendedName>
</protein>
<dbReference type="PANTHER" id="PTHR42912">
    <property type="entry name" value="METHYLTRANSFERASE"/>
    <property type="match status" value="1"/>
</dbReference>
<dbReference type="PANTHER" id="PTHR42912:SF80">
    <property type="entry name" value="METHYLTRANSFERASE DOMAIN-CONTAINING PROTEIN"/>
    <property type="match status" value="1"/>
</dbReference>
<dbReference type="Proteomes" id="UP000054821">
    <property type="component" value="Unassembled WGS sequence"/>
</dbReference>
<reference evidence="3 4" key="1">
    <citation type="journal article" date="2016" name="Genome Announc.">
        <title>Draft Whole-Genome Sequence of Trichoderma gamsii T6085, a Promising Biocontrol Agent of Fusarium Head Blight on Wheat.</title>
        <authorList>
            <person name="Baroncelli R."/>
            <person name="Zapparata A."/>
            <person name="Piaggeschi G."/>
            <person name="Sarrocco S."/>
            <person name="Vannacci G."/>
        </authorList>
    </citation>
    <scope>NUCLEOTIDE SEQUENCE [LARGE SCALE GENOMIC DNA]</scope>
    <source>
        <strain evidence="3 4">T6085</strain>
    </source>
</reference>
<evidence type="ECO:0000259" key="1">
    <source>
        <dbReference type="Pfam" id="PF13649"/>
    </source>
</evidence>
<dbReference type="InterPro" id="IPR029063">
    <property type="entry name" value="SAM-dependent_MTases_sf"/>
</dbReference>
<gene>
    <name evidence="3" type="ORF">TGAM01_v204503</name>
    <name evidence="2" type="ORF">TGAMA5MH_02810</name>
</gene>
<reference evidence="2 5" key="2">
    <citation type="submission" date="2017-02" db="EMBL/GenBank/DDBJ databases">
        <title>Genomes of Trichoderma spp. with biocontrol activity.</title>
        <authorList>
            <person name="Gardiner D."/>
            <person name="Kazan K."/>
            <person name="Vos C."/>
            <person name="Harvey P."/>
        </authorList>
    </citation>
    <scope>NUCLEOTIDE SEQUENCE [LARGE SCALE GENOMIC DNA]</scope>
    <source>
        <strain evidence="2 5">A5MH</strain>
    </source>
</reference>
<dbReference type="CDD" id="cd02440">
    <property type="entry name" value="AdoMet_MTases"/>
    <property type="match status" value="1"/>
</dbReference>
<dbReference type="Gene3D" id="3.40.50.150">
    <property type="entry name" value="Vaccinia Virus protein VP39"/>
    <property type="match status" value="1"/>
</dbReference>
<sequence>MTESARPKAFWPRQMIPPTPESFKELARDGGERLAAVSLAQIPAIPAGAKIHDNGCGSGAATTVIMASLPPEVAASISITGTDISRGAVDSYRARAASSSWPAEGLVMDADSLSFPDETFTHSFGNAMIFVGPRNNGIDAVKEMHRTLKPGGTLLLNCFGHNNVLEPIRKASRETRAGGILPEWDSFEQWTDPSLIASIVEAGGFEKEAIKVIPCHMFVNIGNYERATTLVWSMRGMPSGGWREEDEEKWDEAVDIVRRELQQTEEFRMLNDGTAEVKYPVIVVTATK</sequence>
<reference evidence="3" key="3">
    <citation type="submission" date="2017-08" db="EMBL/GenBank/DDBJ databases">
        <title>Trichoderma gamsii strain T6085, whole genome shotgun sequencing project.</title>
        <authorList>
            <person name="Baroncelli R."/>
        </authorList>
    </citation>
    <scope>NUCLEOTIDE SEQUENCE</scope>
    <source>
        <strain evidence="3">T6085</strain>
    </source>
</reference>
<dbReference type="AlphaFoldDB" id="A0A0W7VID0"/>
<name>A0A0W7VID0_9HYPO</name>
<feature type="domain" description="Methyltransferase" evidence="1">
    <location>
        <begin position="52"/>
        <end position="152"/>
    </location>
</feature>
<evidence type="ECO:0000313" key="4">
    <source>
        <dbReference type="Proteomes" id="UP000054821"/>
    </source>
</evidence>
<evidence type="ECO:0000313" key="5">
    <source>
        <dbReference type="Proteomes" id="UP000236546"/>
    </source>
</evidence>
<dbReference type="InterPro" id="IPR041698">
    <property type="entry name" value="Methyltransf_25"/>
</dbReference>
<dbReference type="GO" id="GO:0008168">
    <property type="term" value="F:methyltransferase activity"/>
    <property type="evidence" value="ECO:0007669"/>
    <property type="project" value="TreeGrafter"/>
</dbReference>
<dbReference type="InterPro" id="IPR050508">
    <property type="entry name" value="Methyltransf_Superfamily"/>
</dbReference>
<proteinExistence type="predicted"/>
<dbReference type="SUPFAM" id="SSF53335">
    <property type="entry name" value="S-adenosyl-L-methionine-dependent methyltransferases"/>
    <property type="match status" value="1"/>
</dbReference>
<comment type="caution">
    <text evidence="3">The sequence shown here is derived from an EMBL/GenBank/DDBJ whole genome shotgun (WGS) entry which is preliminary data.</text>
</comment>
<evidence type="ECO:0000313" key="3">
    <source>
        <dbReference type="EMBL" id="PON26493.1"/>
    </source>
</evidence>
<dbReference type="STRING" id="398673.A0A0W7VID0"/>
<dbReference type="Pfam" id="PF13649">
    <property type="entry name" value="Methyltransf_25"/>
    <property type="match status" value="1"/>
</dbReference>